<gene>
    <name evidence="2" type="ORF">ENU78_03530</name>
</gene>
<name>A0A7V4DY04_DICTH</name>
<dbReference type="EMBL" id="DTDV01000008">
    <property type="protein sequence ID" value="HGK23508.1"/>
    <property type="molecule type" value="Genomic_DNA"/>
</dbReference>
<keyword evidence="1" id="KW-0812">Transmembrane</keyword>
<sequence length="245" mass="27971">MGLYDRDYMKSEEWQRRYGYHKKESNYAKKSVLGSLFVILFLLLVVPISLFLHFNSDNYVKELSTSQNQQSNLFYNRDHEGVKVAQAKKESLPAFDRDTVDPTENNWHNLFVAAKYLKWWKPSDINKAQKVTVEDLYKHTWKYIGKLVRLTIEVQQPEELPPSNTFSKLLNPGGPSTVMLYGIGDIGGIGDAIQYHYGGPFVGFNRGDTVEICGYVIGKVSNTNRLGGACYNIIIAGKYIKKIKK</sequence>
<evidence type="ECO:0000313" key="2">
    <source>
        <dbReference type="EMBL" id="HGK23508.1"/>
    </source>
</evidence>
<comment type="caution">
    <text evidence="2">The sequence shown here is derived from an EMBL/GenBank/DDBJ whole genome shotgun (WGS) entry which is preliminary data.</text>
</comment>
<organism evidence="2">
    <name type="scientific">Dictyoglomus thermophilum</name>
    <dbReference type="NCBI Taxonomy" id="14"/>
    <lineage>
        <taxon>Bacteria</taxon>
        <taxon>Pseudomonadati</taxon>
        <taxon>Dictyoglomota</taxon>
        <taxon>Dictyoglomia</taxon>
        <taxon>Dictyoglomales</taxon>
        <taxon>Dictyoglomaceae</taxon>
        <taxon>Dictyoglomus</taxon>
    </lineage>
</organism>
<reference evidence="2" key="1">
    <citation type="journal article" date="2020" name="mSystems">
        <title>Genome- and Community-Level Interaction Insights into Carbon Utilization and Element Cycling Functions of Hydrothermarchaeota in Hydrothermal Sediment.</title>
        <authorList>
            <person name="Zhou Z."/>
            <person name="Liu Y."/>
            <person name="Xu W."/>
            <person name="Pan J."/>
            <person name="Luo Z.H."/>
            <person name="Li M."/>
        </authorList>
    </citation>
    <scope>NUCLEOTIDE SEQUENCE [LARGE SCALE GENOMIC DNA]</scope>
    <source>
        <strain evidence="2">SpSt-70</strain>
    </source>
</reference>
<keyword evidence="1" id="KW-1133">Transmembrane helix</keyword>
<accession>A0A7V4DY04</accession>
<dbReference type="AlphaFoldDB" id="A0A7V4DY04"/>
<protein>
    <submittedName>
        <fullName evidence="2">Uncharacterized protein</fullName>
    </submittedName>
</protein>
<proteinExistence type="predicted"/>
<evidence type="ECO:0000256" key="1">
    <source>
        <dbReference type="SAM" id="Phobius"/>
    </source>
</evidence>
<keyword evidence="1" id="KW-0472">Membrane</keyword>
<feature type="transmembrane region" description="Helical" evidence="1">
    <location>
        <begin position="32"/>
        <end position="54"/>
    </location>
</feature>